<evidence type="ECO:0000313" key="2">
    <source>
        <dbReference type="Proteomes" id="UP000237000"/>
    </source>
</evidence>
<reference evidence="2" key="1">
    <citation type="submission" date="2016-06" db="EMBL/GenBank/DDBJ databases">
        <title>Parallel loss of symbiosis genes in relatives of nitrogen-fixing non-legume Parasponia.</title>
        <authorList>
            <person name="Van Velzen R."/>
            <person name="Holmer R."/>
            <person name="Bu F."/>
            <person name="Rutten L."/>
            <person name="Van Zeijl A."/>
            <person name="Liu W."/>
            <person name="Santuari L."/>
            <person name="Cao Q."/>
            <person name="Sharma T."/>
            <person name="Shen D."/>
            <person name="Roswanjaya Y."/>
            <person name="Wardhani T."/>
            <person name="Kalhor M.S."/>
            <person name="Jansen J."/>
            <person name="Van den Hoogen J."/>
            <person name="Gungor B."/>
            <person name="Hartog M."/>
            <person name="Hontelez J."/>
            <person name="Verver J."/>
            <person name="Yang W.-C."/>
            <person name="Schijlen E."/>
            <person name="Repin R."/>
            <person name="Schilthuizen M."/>
            <person name="Schranz E."/>
            <person name="Heidstra R."/>
            <person name="Miyata K."/>
            <person name="Fedorova E."/>
            <person name="Kohlen W."/>
            <person name="Bisseling T."/>
            <person name="Smit S."/>
            <person name="Geurts R."/>
        </authorList>
    </citation>
    <scope>NUCLEOTIDE SEQUENCE [LARGE SCALE GENOMIC DNA]</scope>
    <source>
        <strain evidence="2">cv. RG33-2</strain>
    </source>
</reference>
<keyword evidence="2" id="KW-1185">Reference proteome</keyword>
<comment type="caution">
    <text evidence="1">The sequence shown here is derived from an EMBL/GenBank/DDBJ whole genome shotgun (WGS) entry which is preliminary data.</text>
</comment>
<gene>
    <name evidence="1" type="ORF">TorRG33x02_305060</name>
</gene>
<evidence type="ECO:0000313" key="1">
    <source>
        <dbReference type="EMBL" id="PON53518.1"/>
    </source>
</evidence>
<dbReference type="Proteomes" id="UP000237000">
    <property type="component" value="Unassembled WGS sequence"/>
</dbReference>
<sequence>MLDVLVNYSKRRKHGYVIDELDSEPGLGPTVHVHVVLHDWIRHTDGKLSFPWFCQIVTWSIGPDPCKSRSLTVSMWILT</sequence>
<organism evidence="1 2">
    <name type="scientific">Trema orientale</name>
    <name type="common">Charcoal tree</name>
    <name type="synonym">Celtis orientalis</name>
    <dbReference type="NCBI Taxonomy" id="63057"/>
    <lineage>
        <taxon>Eukaryota</taxon>
        <taxon>Viridiplantae</taxon>
        <taxon>Streptophyta</taxon>
        <taxon>Embryophyta</taxon>
        <taxon>Tracheophyta</taxon>
        <taxon>Spermatophyta</taxon>
        <taxon>Magnoliopsida</taxon>
        <taxon>eudicotyledons</taxon>
        <taxon>Gunneridae</taxon>
        <taxon>Pentapetalae</taxon>
        <taxon>rosids</taxon>
        <taxon>fabids</taxon>
        <taxon>Rosales</taxon>
        <taxon>Cannabaceae</taxon>
        <taxon>Trema</taxon>
    </lineage>
</organism>
<dbReference type="EMBL" id="JXTC01000443">
    <property type="protein sequence ID" value="PON53518.1"/>
    <property type="molecule type" value="Genomic_DNA"/>
</dbReference>
<dbReference type="AlphaFoldDB" id="A0A2P5BXK8"/>
<accession>A0A2P5BXK8</accession>
<proteinExistence type="predicted"/>
<protein>
    <submittedName>
        <fullName evidence="1">Uncharacterized protein</fullName>
    </submittedName>
</protein>
<dbReference type="STRING" id="63057.A0A2P5BXK8"/>
<name>A0A2P5BXK8_TREOI</name>
<dbReference type="OrthoDB" id="1730893at2759"/>
<dbReference type="InParanoid" id="A0A2P5BXK8"/>